<dbReference type="Pfam" id="PF02518">
    <property type="entry name" value="HATPase_c"/>
    <property type="match status" value="1"/>
</dbReference>
<dbReference type="InterPro" id="IPR005467">
    <property type="entry name" value="His_kinase_dom"/>
</dbReference>
<dbReference type="CDD" id="cd00082">
    <property type="entry name" value="HisKA"/>
    <property type="match status" value="1"/>
</dbReference>
<name>A0A845KZW8_9FIRM</name>
<dbReference type="InterPro" id="IPR036097">
    <property type="entry name" value="HisK_dim/P_sf"/>
</dbReference>
<dbReference type="GO" id="GO:0000155">
    <property type="term" value="F:phosphorelay sensor kinase activity"/>
    <property type="evidence" value="ECO:0007669"/>
    <property type="project" value="InterPro"/>
</dbReference>
<dbReference type="Gene3D" id="3.30.565.10">
    <property type="entry name" value="Histidine kinase-like ATPase, C-terminal domain"/>
    <property type="match status" value="1"/>
</dbReference>
<evidence type="ECO:0000256" key="8">
    <source>
        <dbReference type="ARBA" id="ARBA00022741"/>
    </source>
</evidence>
<evidence type="ECO:0000256" key="6">
    <source>
        <dbReference type="ARBA" id="ARBA00022679"/>
    </source>
</evidence>
<dbReference type="PRINTS" id="PR00344">
    <property type="entry name" value="BCTRLSENSOR"/>
</dbReference>
<comment type="caution">
    <text evidence="15">The sequence shown here is derived from an EMBL/GenBank/DDBJ whole genome shotgun (WGS) entry which is preliminary data.</text>
</comment>
<evidence type="ECO:0000256" key="9">
    <source>
        <dbReference type="ARBA" id="ARBA00022777"/>
    </source>
</evidence>
<dbReference type="AlphaFoldDB" id="A0A845KZW8"/>
<dbReference type="PROSITE" id="PS50109">
    <property type="entry name" value="HIS_KIN"/>
    <property type="match status" value="1"/>
</dbReference>
<keyword evidence="6" id="KW-0808">Transferase</keyword>
<dbReference type="InterPro" id="IPR004358">
    <property type="entry name" value="Sig_transdc_His_kin-like_C"/>
</dbReference>
<dbReference type="Pfam" id="PF00512">
    <property type="entry name" value="HisKA"/>
    <property type="match status" value="1"/>
</dbReference>
<keyword evidence="8" id="KW-0547">Nucleotide-binding</keyword>
<feature type="transmembrane region" description="Helical" evidence="13">
    <location>
        <begin position="202"/>
        <end position="224"/>
    </location>
</feature>
<feature type="domain" description="Histidine kinase" evidence="14">
    <location>
        <begin position="252"/>
        <end position="464"/>
    </location>
</feature>
<keyword evidence="12" id="KW-0902">Two-component regulatory system</keyword>
<evidence type="ECO:0000256" key="13">
    <source>
        <dbReference type="SAM" id="Phobius"/>
    </source>
</evidence>
<evidence type="ECO:0000256" key="2">
    <source>
        <dbReference type="ARBA" id="ARBA00004651"/>
    </source>
</evidence>
<dbReference type="SMART" id="SM00387">
    <property type="entry name" value="HATPase_c"/>
    <property type="match status" value="1"/>
</dbReference>
<dbReference type="EMBL" id="WXEY01000005">
    <property type="protein sequence ID" value="MZP29403.1"/>
    <property type="molecule type" value="Genomic_DNA"/>
</dbReference>
<evidence type="ECO:0000256" key="11">
    <source>
        <dbReference type="ARBA" id="ARBA00022989"/>
    </source>
</evidence>
<evidence type="ECO:0000256" key="1">
    <source>
        <dbReference type="ARBA" id="ARBA00000085"/>
    </source>
</evidence>
<keyword evidence="11 13" id="KW-1133">Transmembrane helix</keyword>
<keyword evidence="4" id="KW-1003">Cell membrane</keyword>
<dbReference type="GO" id="GO:0005886">
    <property type="term" value="C:plasma membrane"/>
    <property type="evidence" value="ECO:0007669"/>
    <property type="project" value="UniProtKB-SubCell"/>
</dbReference>
<comment type="subcellular location">
    <subcellularLocation>
        <location evidence="2">Cell membrane</location>
        <topology evidence="2">Multi-pass membrane protein</topology>
    </subcellularLocation>
</comment>
<keyword evidence="16" id="KW-1185">Reference proteome</keyword>
<keyword evidence="5" id="KW-0597">Phosphoprotein</keyword>
<dbReference type="SUPFAM" id="SSF55874">
    <property type="entry name" value="ATPase domain of HSP90 chaperone/DNA topoisomerase II/histidine kinase"/>
    <property type="match status" value="1"/>
</dbReference>
<evidence type="ECO:0000313" key="16">
    <source>
        <dbReference type="Proteomes" id="UP000463470"/>
    </source>
</evidence>
<dbReference type="Gene3D" id="1.10.287.130">
    <property type="match status" value="1"/>
</dbReference>
<keyword evidence="10" id="KW-0067">ATP-binding</keyword>
<dbReference type="InterPro" id="IPR029151">
    <property type="entry name" value="Sensor-like_sf"/>
</dbReference>
<evidence type="ECO:0000259" key="14">
    <source>
        <dbReference type="PROSITE" id="PS50109"/>
    </source>
</evidence>
<dbReference type="InterPro" id="IPR036890">
    <property type="entry name" value="HATPase_C_sf"/>
</dbReference>
<dbReference type="OrthoDB" id="9815750at2"/>
<keyword evidence="13" id="KW-0472">Membrane</keyword>
<dbReference type="PANTHER" id="PTHR43065">
    <property type="entry name" value="SENSOR HISTIDINE KINASE"/>
    <property type="match status" value="1"/>
</dbReference>
<evidence type="ECO:0000256" key="12">
    <source>
        <dbReference type="ARBA" id="ARBA00023012"/>
    </source>
</evidence>
<dbReference type="InterPro" id="IPR003661">
    <property type="entry name" value="HisK_dim/P_dom"/>
</dbReference>
<dbReference type="PANTHER" id="PTHR43065:SF10">
    <property type="entry name" value="PEROXIDE STRESS-ACTIVATED HISTIDINE KINASE MAK3"/>
    <property type="match status" value="1"/>
</dbReference>
<evidence type="ECO:0000313" key="15">
    <source>
        <dbReference type="EMBL" id="MZP29403.1"/>
    </source>
</evidence>
<dbReference type="InterPro" id="IPR003594">
    <property type="entry name" value="HATPase_dom"/>
</dbReference>
<evidence type="ECO:0000256" key="3">
    <source>
        <dbReference type="ARBA" id="ARBA00012438"/>
    </source>
</evidence>
<dbReference type="Proteomes" id="UP000463470">
    <property type="component" value="Unassembled WGS sequence"/>
</dbReference>
<dbReference type="SMART" id="SM00388">
    <property type="entry name" value="HisKA"/>
    <property type="match status" value="1"/>
</dbReference>
<protein>
    <recommendedName>
        <fullName evidence="3">histidine kinase</fullName>
        <ecNumber evidence="3">2.7.13.3</ecNumber>
    </recommendedName>
</protein>
<comment type="catalytic activity">
    <reaction evidence="1">
        <text>ATP + protein L-histidine = ADP + protein N-phospho-L-histidine.</text>
        <dbReference type="EC" id="2.7.13.3"/>
    </reaction>
</comment>
<gene>
    <name evidence="15" type="ORF">GTO91_06755</name>
</gene>
<evidence type="ECO:0000256" key="5">
    <source>
        <dbReference type="ARBA" id="ARBA00022553"/>
    </source>
</evidence>
<keyword evidence="9" id="KW-0418">Kinase</keyword>
<dbReference type="CDD" id="cd00075">
    <property type="entry name" value="HATPase"/>
    <property type="match status" value="1"/>
</dbReference>
<reference evidence="15 16" key="1">
    <citation type="submission" date="2020-01" db="EMBL/GenBank/DDBJ databases">
        <title>Whole-genome sequence of Heliobacterium undosum DSM 13378.</title>
        <authorList>
            <person name="Kyndt J.A."/>
            <person name="Meyer T.E."/>
        </authorList>
    </citation>
    <scope>NUCLEOTIDE SEQUENCE [LARGE SCALE GENOMIC DNA]</scope>
    <source>
        <strain evidence="15 16">DSM 13378</strain>
    </source>
</reference>
<dbReference type="EC" id="2.7.13.3" evidence="3"/>
<keyword evidence="7 13" id="KW-0812">Transmembrane</keyword>
<dbReference type="SUPFAM" id="SSF47384">
    <property type="entry name" value="Homodimeric domain of signal transducing histidine kinase"/>
    <property type="match status" value="1"/>
</dbReference>
<organism evidence="15 16">
    <name type="scientific">Heliomicrobium undosum</name>
    <dbReference type="NCBI Taxonomy" id="121734"/>
    <lineage>
        <taxon>Bacteria</taxon>
        <taxon>Bacillati</taxon>
        <taxon>Bacillota</taxon>
        <taxon>Clostridia</taxon>
        <taxon>Eubacteriales</taxon>
        <taxon>Heliobacteriaceae</taxon>
        <taxon>Heliomicrobium</taxon>
    </lineage>
</organism>
<sequence>MAASLPLPVRLLLSLLAATAAILLAASYYNYQRSMEVKTVLLQNKAAGIAQTIEALARKSPSRTPEDLQSLIASWPEDPHLFDLTVFDRNGVIIAHRDPARLGKEDAASLFLIRQVLAEQQIRFRYLKGQPPAAFSTGAASGLPELSNPAQPIPPRFEAFLPLHLGGFDGEGPRMAGDYQPRFKVLQVQLLESAAGDVSRAALWQLFLIGLVLLGTLTVTAYLAQTLRRYFALEARAREQARMASLGQVATWVAHEVRNPLGAIKGLLQLVQETIEERDPDGQSQRYCETAVRESERLERFVGDLLAYSRLPHPAVAEWPLDHLVQEITALLEPELRRQDAAIVTQIEPPGLIVRADRDQMHRLLLNLIQNALAAMPSGGDIHLRALSSPTEEGLSIILEDEGIGLPPGEEHRLFEPFFTTREKGSGLGLALCRDIVSRHGGTIRAEDAPGGGARFIVNLPEKGEP</sequence>
<accession>A0A845KZW8</accession>
<dbReference type="GO" id="GO:0005524">
    <property type="term" value="F:ATP binding"/>
    <property type="evidence" value="ECO:0007669"/>
    <property type="project" value="UniProtKB-KW"/>
</dbReference>
<evidence type="ECO:0000256" key="10">
    <source>
        <dbReference type="ARBA" id="ARBA00022840"/>
    </source>
</evidence>
<dbReference type="RefSeq" id="WP_161256785.1">
    <property type="nucleotide sequence ID" value="NZ_WXEY01000005.1"/>
</dbReference>
<dbReference type="SUPFAM" id="SSF103190">
    <property type="entry name" value="Sensory domain-like"/>
    <property type="match status" value="1"/>
</dbReference>
<proteinExistence type="predicted"/>
<evidence type="ECO:0000256" key="7">
    <source>
        <dbReference type="ARBA" id="ARBA00022692"/>
    </source>
</evidence>
<evidence type="ECO:0000256" key="4">
    <source>
        <dbReference type="ARBA" id="ARBA00022475"/>
    </source>
</evidence>